<name>A0AAD7XCX0_9APHY</name>
<protein>
    <submittedName>
        <fullName evidence="1">Uncharacterized protein</fullName>
    </submittedName>
</protein>
<evidence type="ECO:0000313" key="1">
    <source>
        <dbReference type="EMBL" id="KAJ8481113.1"/>
    </source>
</evidence>
<dbReference type="EMBL" id="JAPEVG010000145">
    <property type="protein sequence ID" value="KAJ8481113.1"/>
    <property type="molecule type" value="Genomic_DNA"/>
</dbReference>
<reference evidence="1" key="1">
    <citation type="submission" date="2022-11" db="EMBL/GenBank/DDBJ databases">
        <title>Genome Sequence of Cubamyces cubensis.</title>
        <authorList>
            <person name="Buettner E."/>
        </authorList>
    </citation>
    <scope>NUCLEOTIDE SEQUENCE</scope>
    <source>
        <strain evidence="1">MPL-01</strain>
    </source>
</reference>
<evidence type="ECO:0000313" key="2">
    <source>
        <dbReference type="Proteomes" id="UP001215151"/>
    </source>
</evidence>
<dbReference type="AlphaFoldDB" id="A0AAD7XCX0"/>
<sequence>MGGYLWLVWYEAASKLTPKHWTLAVTYEAHDRAYATVASEHTGRYTSRVIRRVHLTSNHPSGAYGGRILLGEVNDNVLCSLEAYSDTAAELVNTQNRKRGQNSSNCQDWAHIIVRSLEDAMLLPQASQAGSLARLEKCPRAG</sequence>
<gene>
    <name evidence="1" type="ORF">ONZ51_g6217</name>
</gene>
<accession>A0AAD7XCX0</accession>
<organism evidence="1 2">
    <name type="scientific">Trametes cubensis</name>
    <dbReference type="NCBI Taxonomy" id="1111947"/>
    <lineage>
        <taxon>Eukaryota</taxon>
        <taxon>Fungi</taxon>
        <taxon>Dikarya</taxon>
        <taxon>Basidiomycota</taxon>
        <taxon>Agaricomycotina</taxon>
        <taxon>Agaricomycetes</taxon>
        <taxon>Polyporales</taxon>
        <taxon>Polyporaceae</taxon>
        <taxon>Trametes</taxon>
    </lineage>
</organism>
<keyword evidence="2" id="KW-1185">Reference proteome</keyword>
<dbReference type="Proteomes" id="UP001215151">
    <property type="component" value="Unassembled WGS sequence"/>
</dbReference>
<comment type="caution">
    <text evidence="1">The sequence shown here is derived from an EMBL/GenBank/DDBJ whole genome shotgun (WGS) entry which is preliminary data.</text>
</comment>
<proteinExistence type="predicted"/>